<keyword evidence="8" id="KW-0934">Plastid</keyword>
<dbReference type="GO" id="GO:0003964">
    <property type="term" value="F:RNA-directed DNA polymerase activity"/>
    <property type="evidence" value="ECO:0007669"/>
    <property type="project" value="UniProtKB-KW"/>
</dbReference>
<dbReference type="GO" id="GO:0016787">
    <property type="term" value="F:hydrolase activity"/>
    <property type="evidence" value="ECO:0007669"/>
    <property type="project" value="UniProtKB-KW"/>
</dbReference>
<dbReference type="InterPro" id="IPR041373">
    <property type="entry name" value="RT_RNaseH"/>
</dbReference>
<dbReference type="GO" id="GO:0004519">
    <property type="term" value="F:endonuclease activity"/>
    <property type="evidence" value="ECO:0007669"/>
    <property type="project" value="UniProtKB-KW"/>
</dbReference>
<evidence type="ECO:0000256" key="2">
    <source>
        <dbReference type="ARBA" id="ARBA00022695"/>
    </source>
</evidence>
<keyword evidence="3" id="KW-0540">Nuclease</keyword>
<dbReference type="CDD" id="cd09274">
    <property type="entry name" value="RNase_HI_RT_Ty3"/>
    <property type="match status" value="1"/>
</dbReference>
<dbReference type="Proteomes" id="UP001374535">
    <property type="component" value="Chloroplast Pltd"/>
</dbReference>
<evidence type="ECO:0000259" key="7">
    <source>
        <dbReference type="Pfam" id="PF17917"/>
    </source>
</evidence>
<keyword evidence="4" id="KW-0255">Endonuclease</keyword>
<evidence type="ECO:0000313" key="9">
    <source>
        <dbReference type="Proteomes" id="UP001374535"/>
    </source>
</evidence>
<feature type="domain" description="Reverse transcriptase RNase H-like" evidence="7">
    <location>
        <begin position="71"/>
        <end position="139"/>
    </location>
</feature>
<keyword evidence="6" id="KW-0695">RNA-directed DNA polymerase</keyword>
<geneLocation type="chloroplast" evidence="8"/>
<keyword evidence="2" id="KW-0548">Nucleotidyltransferase</keyword>
<sequence>MNQIFQPFLRKSSYSRYLSETSKGSLKAAAAPSIETQPKKLENLGHIISQEGVAADPMNVEAMKVDPWPFGAKPFQRGQQKSVYKHELMAILQAVQKWKHYLMGSHFVIVTDQKSLIFLTGQWLLIEEQFKWASKLIGYDFEIHFRPGKENQVVDVLSRRDYFMADAKLVSLIQELVLNYIAREGYELKKGRLFYHDKLVLPKKYSHISGIIKELPAFHLEDKVTLHGRGIDKFSGKVYVKRNKGSR</sequence>
<evidence type="ECO:0000256" key="3">
    <source>
        <dbReference type="ARBA" id="ARBA00022722"/>
    </source>
</evidence>
<gene>
    <name evidence="8" type="ORF">V8G54_037985</name>
</gene>
<keyword evidence="1" id="KW-0808">Transferase</keyword>
<keyword evidence="5" id="KW-0378">Hydrolase</keyword>
<evidence type="ECO:0000256" key="1">
    <source>
        <dbReference type="ARBA" id="ARBA00022679"/>
    </source>
</evidence>
<evidence type="ECO:0000256" key="4">
    <source>
        <dbReference type="ARBA" id="ARBA00022759"/>
    </source>
</evidence>
<keyword evidence="8" id="KW-0150">Chloroplast</keyword>
<reference evidence="8 9" key="1">
    <citation type="journal article" date="2023" name="Life. Sci Alliance">
        <title>Evolutionary insights into 3D genome organization and epigenetic landscape of Vigna mungo.</title>
        <authorList>
            <person name="Junaid A."/>
            <person name="Singh B."/>
            <person name="Bhatia S."/>
        </authorList>
    </citation>
    <scope>NUCLEOTIDE SEQUENCE [LARGE SCALE GENOMIC DNA]</scope>
    <source>
        <strain evidence="8">Urdbean</strain>
    </source>
</reference>
<keyword evidence="9" id="KW-1185">Reference proteome</keyword>
<evidence type="ECO:0000313" key="8">
    <source>
        <dbReference type="EMBL" id="WVY89063.1"/>
    </source>
</evidence>
<dbReference type="Pfam" id="PF17917">
    <property type="entry name" value="RT_RNaseH"/>
    <property type="match status" value="1"/>
</dbReference>
<evidence type="ECO:0000256" key="5">
    <source>
        <dbReference type="ARBA" id="ARBA00022801"/>
    </source>
</evidence>
<dbReference type="AlphaFoldDB" id="A0AAQ3ME48"/>
<dbReference type="PANTHER" id="PTHR34072:SF50">
    <property type="entry name" value="NUCLEOTIDYLTRANSFERASE, RIBONUCLEASE H"/>
    <property type="match status" value="1"/>
</dbReference>
<evidence type="ECO:0000256" key="6">
    <source>
        <dbReference type="ARBA" id="ARBA00022918"/>
    </source>
</evidence>
<dbReference type="SUPFAM" id="SSF56672">
    <property type="entry name" value="DNA/RNA polymerases"/>
    <property type="match status" value="1"/>
</dbReference>
<accession>A0AAQ3ME48</accession>
<protein>
    <recommendedName>
        <fullName evidence="7">Reverse transcriptase RNase H-like domain-containing protein</fullName>
    </recommendedName>
</protein>
<dbReference type="InterPro" id="IPR043502">
    <property type="entry name" value="DNA/RNA_pol_sf"/>
</dbReference>
<dbReference type="PANTHER" id="PTHR34072">
    <property type="entry name" value="ENZYMATIC POLYPROTEIN-RELATED"/>
    <property type="match status" value="1"/>
</dbReference>
<proteinExistence type="predicted"/>
<dbReference type="EMBL" id="CP144689">
    <property type="protein sequence ID" value="WVY89063.1"/>
    <property type="molecule type" value="Genomic_DNA"/>
</dbReference>
<name>A0AAQ3ME48_VIGMU</name>
<organism evidence="8 9">
    <name type="scientific">Vigna mungo</name>
    <name type="common">Black gram</name>
    <name type="synonym">Phaseolus mungo</name>
    <dbReference type="NCBI Taxonomy" id="3915"/>
    <lineage>
        <taxon>Eukaryota</taxon>
        <taxon>Viridiplantae</taxon>
        <taxon>Streptophyta</taxon>
        <taxon>Embryophyta</taxon>
        <taxon>Tracheophyta</taxon>
        <taxon>Spermatophyta</taxon>
        <taxon>Magnoliopsida</taxon>
        <taxon>eudicotyledons</taxon>
        <taxon>Gunneridae</taxon>
        <taxon>Pentapetalae</taxon>
        <taxon>rosids</taxon>
        <taxon>fabids</taxon>
        <taxon>Fabales</taxon>
        <taxon>Fabaceae</taxon>
        <taxon>Papilionoideae</taxon>
        <taxon>50 kb inversion clade</taxon>
        <taxon>NPAAA clade</taxon>
        <taxon>indigoferoid/millettioid clade</taxon>
        <taxon>Phaseoleae</taxon>
        <taxon>Vigna</taxon>
    </lineage>
</organism>